<dbReference type="InterPro" id="IPR025631">
    <property type="entry name" value="Porin_10"/>
</dbReference>
<protein>
    <recommendedName>
        <fullName evidence="4">Porin</fullName>
    </recommendedName>
</protein>
<name>I3C5R6_9FLAO</name>
<feature type="chain" id="PRO_5003669247" description="Porin" evidence="1">
    <location>
        <begin position="21"/>
        <end position="659"/>
    </location>
</feature>
<evidence type="ECO:0000256" key="1">
    <source>
        <dbReference type="SAM" id="SignalP"/>
    </source>
</evidence>
<sequence>MRYFNFLFFFLVLCLGVANAQVEQESNVVKDTTIVLTKKENPTKKKGDDFPIEDYKIISYARDTTTFDTTLTIYKEYKYNYLRKDDFELLPFANVGQTYNILGAATKEKSFYPRMGEEAKHNNYMEVSDIDYYRVPTPTTELFYKTVMEQGQILDALITLNTSPQLNMSIAYKGMRSLGKYQHILSSTGNFRFTTNYQTKSGRYLLRGHYTSQDILNEENGGLGVPEQFTSGDDEFTDRSRIDVRFEDAENFLLGKRYFLDHEFFLFKEKDSLRNYGLSVGHQLNYETKTYEFRQTTANSYFGESYQASNLEDRAKLKTFNNQLNLNYNNKIIGQATFLVNYYKYNYYFNSLVVNDSATITNQLRDNEISIGGKFKKQIGGFSLGGDFTQNIVGDLGGTTFNAEMNYQITDDIDVDASLHASSRMPNFNFLLYQSDYKDYNWQNTDTFEKQKLSTIQGTLNSKKWGSLSVAYTVRDKYAYFEENLDTGDSISSVLDDVQRVTPTQFDGSINSIKVKLSNDLHFLRKWGLANTIMYQNVSQSEDIINVPQIVTRNTLYYSNHLFKKALYLQVGVTAKYFSEYYMNSYSPVLGELLIQNREKIGGYPMMDFFINAKVRRTRIYLKAEHFNSPFGDNNYYTAPNYPYRDFIVRFGVVWNFFT</sequence>
<dbReference type="Proteomes" id="UP000004690">
    <property type="component" value="Unassembled WGS sequence"/>
</dbReference>
<dbReference type="AlphaFoldDB" id="I3C5R6"/>
<dbReference type="EMBL" id="JH651379">
    <property type="protein sequence ID" value="EIJ38959.1"/>
    <property type="molecule type" value="Genomic_DNA"/>
</dbReference>
<dbReference type="eggNOG" id="COG4206">
    <property type="taxonomic scope" value="Bacteria"/>
</dbReference>
<reference evidence="2 3" key="1">
    <citation type="submission" date="2012-02" db="EMBL/GenBank/DDBJ databases">
        <title>Improved High-Quality Draft genome of Joostella marina DSM 19592.</title>
        <authorList>
            <consortium name="US DOE Joint Genome Institute (JGI-PGF)"/>
            <person name="Lucas S."/>
            <person name="Copeland A."/>
            <person name="Lapidus A."/>
            <person name="Bruce D."/>
            <person name="Goodwin L."/>
            <person name="Pitluck S."/>
            <person name="Peters L."/>
            <person name="Chertkov O."/>
            <person name="Ovchinnikova G."/>
            <person name="Kyrpides N."/>
            <person name="Mavromatis K."/>
            <person name="Detter J.C."/>
            <person name="Han C."/>
            <person name="Land M."/>
            <person name="Hauser L."/>
            <person name="Markowitz V."/>
            <person name="Cheng J.-F."/>
            <person name="Hugenholtz P."/>
            <person name="Woyke T."/>
            <person name="Wu D."/>
            <person name="Tindall B."/>
            <person name="Brambilla E."/>
            <person name="Klenk H.-P."/>
            <person name="Eisen J.A."/>
        </authorList>
    </citation>
    <scope>NUCLEOTIDE SEQUENCE [LARGE SCALE GENOMIC DNA]</scope>
    <source>
        <strain evidence="2 3">DSM 19592</strain>
    </source>
</reference>
<feature type="signal peptide" evidence="1">
    <location>
        <begin position="1"/>
        <end position="20"/>
    </location>
</feature>
<keyword evidence="3" id="KW-1185">Reference proteome</keyword>
<dbReference type="OrthoDB" id="9812454at2"/>
<dbReference type="RefSeq" id="WP_008612286.1">
    <property type="nucleotide sequence ID" value="NZ_JH651379.1"/>
</dbReference>
<organism evidence="2 3">
    <name type="scientific">Galbibacter orientalis DSM 19592</name>
    <dbReference type="NCBI Taxonomy" id="926559"/>
    <lineage>
        <taxon>Bacteria</taxon>
        <taxon>Pseudomonadati</taxon>
        <taxon>Bacteroidota</taxon>
        <taxon>Flavobacteriia</taxon>
        <taxon>Flavobacteriales</taxon>
        <taxon>Flavobacteriaceae</taxon>
        <taxon>Galbibacter</taxon>
    </lineage>
</organism>
<gene>
    <name evidence="2" type="ORF">JoomaDRAFT_1961</name>
</gene>
<keyword evidence="1" id="KW-0732">Signal</keyword>
<proteinExistence type="predicted"/>
<dbReference type="STRING" id="926559.JoomaDRAFT_1961"/>
<evidence type="ECO:0000313" key="2">
    <source>
        <dbReference type="EMBL" id="EIJ38959.1"/>
    </source>
</evidence>
<evidence type="ECO:0000313" key="3">
    <source>
        <dbReference type="Proteomes" id="UP000004690"/>
    </source>
</evidence>
<dbReference type="HOGENOM" id="CLU_025041_0_0_10"/>
<dbReference type="Pfam" id="PF14121">
    <property type="entry name" value="Porin_10"/>
    <property type="match status" value="1"/>
</dbReference>
<evidence type="ECO:0008006" key="4">
    <source>
        <dbReference type="Google" id="ProtNLM"/>
    </source>
</evidence>
<accession>I3C5R6</accession>